<feature type="chain" id="PRO_5045088047" description="3-keto-disaccharide hydrolase domain-containing protein" evidence="2">
    <location>
        <begin position="31"/>
        <end position="328"/>
    </location>
</feature>
<feature type="signal peptide" evidence="2">
    <location>
        <begin position="1"/>
        <end position="30"/>
    </location>
</feature>
<protein>
    <recommendedName>
        <fullName evidence="5">3-keto-disaccharide hydrolase domain-containing protein</fullName>
    </recommendedName>
</protein>
<keyword evidence="2" id="KW-0732">Signal</keyword>
<proteinExistence type="predicted"/>
<feature type="compositionally biased region" description="Low complexity" evidence="1">
    <location>
        <begin position="20"/>
        <end position="47"/>
    </location>
</feature>
<gene>
    <name evidence="3" type="ORF">JE024_01650</name>
</gene>
<evidence type="ECO:0000313" key="3">
    <source>
        <dbReference type="EMBL" id="MBM9617456.1"/>
    </source>
</evidence>
<dbReference type="RefSeq" id="WP_205371842.1">
    <property type="nucleotide sequence ID" value="NZ_JAFEJA010000001.1"/>
</dbReference>
<reference evidence="3 4" key="1">
    <citation type="journal article" date="2016" name="Arch. Microbiol.">
        <title>Streptomyces zhihengii sp. nov., isolated from rhizospheric soil of Psammosilene tunicoides.</title>
        <authorList>
            <person name="Huang M.J."/>
            <person name="Fei J.J."/>
            <person name="Salam N."/>
            <person name="Kim C.J."/>
            <person name="Hozzein W.N."/>
            <person name="Xiao M."/>
            <person name="Huang H.Q."/>
            <person name="Li W.J."/>
        </authorList>
    </citation>
    <scope>NUCLEOTIDE SEQUENCE [LARGE SCALE GENOMIC DNA]</scope>
    <source>
        <strain evidence="3 4">YIM T102</strain>
    </source>
</reference>
<dbReference type="PROSITE" id="PS51318">
    <property type="entry name" value="TAT"/>
    <property type="match status" value="1"/>
</dbReference>
<evidence type="ECO:0008006" key="5">
    <source>
        <dbReference type="Google" id="ProtNLM"/>
    </source>
</evidence>
<dbReference type="InterPro" id="IPR006311">
    <property type="entry name" value="TAT_signal"/>
</dbReference>
<dbReference type="Gene3D" id="2.60.120.560">
    <property type="entry name" value="Exo-inulinase, domain 1"/>
    <property type="match status" value="1"/>
</dbReference>
<dbReference type="Proteomes" id="UP000664109">
    <property type="component" value="Unassembled WGS sequence"/>
</dbReference>
<accession>A0ABS2UIN9</accession>
<feature type="compositionally biased region" description="Low complexity" evidence="1">
    <location>
        <begin position="55"/>
        <end position="90"/>
    </location>
</feature>
<evidence type="ECO:0000256" key="2">
    <source>
        <dbReference type="SAM" id="SignalP"/>
    </source>
</evidence>
<organism evidence="3 4">
    <name type="scientific">Streptomyces zhihengii</name>
    <dbReference type="NCBI Taxonomy" id="1818004"/>
    <lineage>
        <taxon>Bacteria</taxon>
        <taxon>Bacillati</taxon>
        <taxon>Actinomycetota</taxon>
        <taxon>Actinomycetes</taxon>
        <taxon>Kitasatosporales</taxon>
        <taxon>Streptomycetaceae</taxon>
        <taxon>Streptomyces</taxon>
    </lineage>
</organism>
<feature type="region of interest" description="Disordered" evidence="1">
    <location>
        <begin position="20"/>
        <end position="106"/>
    </location>
</feature>
<sequence>MKPPEARGPLGRRALLAAAVAASAAGTAAAAHGAGTSPAPAADSTAPAPAPSPAPAGSDPAPGGTSPASGGSDPAPGGTSPASGGSDPAAGRPPFPPDPVSFRSRFPADGLVTNEYAFRRPGDPRARLHPDWDVTSGSLFARWTYGWTGVPDDRSPDARSSDGTGSCVFRLVTRRRDLQDVAVTFRALVEPPVTTPGTPARDWDGAHLWLRYRSPDELYALSFRRRDGVVVLKRKSPAVPGGEGVYRTLAEARHPVPYGRWHRVSALARTVRGGVLIRLAVDGRPVLRTVDTAPGALGGPGGVGLRGDNTSLVFDRFTVRRSRLPGLG</sequence>
<evidence type="ECO:0000256" key="1">
    <source>
        <dbReference type="SAM" id="MobiDB-lite"/>
    </source>
</evidence>
<name>A0ABS2UIN9_9ACTN</name>
<keyword evidence="4" id="KW-1185">Reference proteome</keyword>
<evidence type="ECO:0000313" key="4">
    <source>
        <dbReference type="Proteomes" id="UP000664109"/>
    </source>
</evidence>
<comment type="caution">
    <text evidence="3">The sequence shown here is derived from an EMBL/GenBank/DDBJ whole genome shotgun (WGS) entry which is preliminary data.</text>
</comment>
<dbReference type="EMBL" id="JAFEJA010000001">
    <property type="protein sequence ID" value="MBM9617456.1"/>
    <property type="molecule type" value="Genomic_DNA"/>
</dbReference>